<proteinExistence type="predicted"/>
<reference evidence="2 3" key="1">
    <citation type="submission" date="2019-12" db="EMBL/GenBank/DDBJ databases">
        <title>Complete genome sequence of Algicella marina strain 9Alg 56(T) isolated from the red alga Tichocarpus crinitus.</title>
        <authorList>
            <person name="Kim S.-G."/>
            <person name="Nedashkovskaya O.I."/>
        </authorList>
    </citation>
    <scope>NUCLEOTIDE SEQUENCE [LARGE SCALE GENOMIC DNA]</scope>
    <source>
        <strain evidence="2 3">9Alg 56</strain>
    </source>
</reference>
<dbReference type="EMBL" id="CP046620">
    <property type="protein sequence ID" value="QHQ37149.1"/>
    <property type="molecule type" value="Genomic_DNA"/>
</dbReference>
<evidence type="ECO:0000313" key="3">
    <source>
        <dbReference type="Proteomes" id="UP000464495"/>
    </source>
</evidence>
<name>A0A6P1T786_9RHOB</name>
<evidence type="ECO:0000313" key="2">
    <source>
        <dbReference type="EMBL" id="QHQ37149.1"/>
    </source>
</evidence>
<dbReference type="AlphaFoldDB" id="A0A6P1T786"/>
<dbReference type="InterPro" id="IPR036680">
    <property type="entry name" value="SPOR-like_sf"/>
</dbReference>
<sequence>MKTFLENAKAVLTLFTTGALAALILGLVFLPAQTTGFIVNRLKTMDGAGVELTGFLGVSVRSKFDEVASDLEATDERLLDLREKLTCLLDGACSETERAEILTLAGLEMEPPAEAAVEGAPQGGEEDTVSGAVIAPEAETVEKVTYEPWRGSWIVVAGADKTLAQAQYELRRLAKLPFDMKIVEREGFFRLIAEFDTQSEANAALPVVTDATQPGSYIRAYALWCRDLLPARDDGVPVCET</sequence>
<organism evidence="2 3">
    <name type="scientific">Algicella marina</name>
    <dbReference type="NCBI Taxonomy" id="2683284"/>
    <lineage>
        <taxon>Bacteria</taxon>
        <taxon>Pseudomonadati</taxon>
        <taxon>Pseudomonadota</taxon>
        <taxon>Alphaproteobacteria</taxon>
        <taxon>Rhodobacterales</taxon>
        <taxon>Paracoccaceae</taxon>
        <taxon>Algicella</taxon>
    </lineage>
</organism>
<dbReference type="KEGG" id="amaq:GO499_19155"/>
<feature type="domain" description="SPOR" evidence="1">
    <location>
        <begin position="151"/>
        <end position="219"/>
    </location>
</feature>
<protein>
    <recommendedName>
        <fullName evidence="1">SPOR domain-containing protein</fullName>
    </recommendedName>
</protein>
<dbReference type="SUPFAM" id="SSF110997">
    <property type="entry name" value="Sporulation related repeat"/>
    <property type="match status" value="1"/>
</dbReference>
<dbReference type="Pfam" id="PF05036">
    <property type="entry name" value="SPOR"/>
    <property type="match status" value="1"/>
</dbReference>
<keyword evidence="3" id="KW-1185">Reference proteome</keyword>
<dbReference type="Proteomes" id="UP000464495">
    <property type="component" value="Chromosome"/>
</dbReference>
<evidence type="ECO:0000259" key="1">
    <source>
        <dbReference type="Pfam" id="PF05036"/>
    </source>
</evidence>
<dbReference type="GO" id="GO:0042834">
    <property type="term" value="F:peptidoglycan binding"/>
    <property type="evidence" value="ECO:0007669"/>
    <property type="project" value="InterPro"/>
</dbReference>
<dbReference type="InterPro" id="IPR007730">
    <property type="entry name" value="SPOR-like_dom"/>
</dbReference>
<gene>
    <name evidence="2" type="ORF">GO499_19155</name>
</gene>
<accession>A0A6P1T786</accession>
<dbReference type="RefSeq" id="WP_161863690.1">
    <property type="nucleotide sequence ID" value="NZ_CP046620.1"/>
</dbReference>